<name>A0ABS3VXK3_MICEH</name>
<evidence type="ECO:0000313" key="2">
    <source>
        <dbReference type="EMBL" id="MBO4209088.1"/>
    </source>
</evidence>
<dbReference type="Gene3D" id="3.40.50.300">
    <property type="entry name" value="P-loop containing nucleotide triphosphate hydrolases"/>
    <property type="match status" value="1"/>
</dbReference>
<evidence type="ECO:0000256" key="1">
    <source>
        <dbReference type="SAM" id="MobiDB-lite"/>
    </source>
</evidence>
<protein>
    <submittedName>
        <fullName evidence="2">AAA family ATPase</fullName>
    </submittedName>
</protein>
<dbReference type="Pfam" id="PF13671">
    <property type="entry name" value="AAA_33"/>
    <property type="match status" value="1"/>
</dbReference>
<feature type="compositionally biased region" description="Polar residues" evidence="1">
    <location>
        <begin position="63"/>
        <end position="72"/>
    </location>
</feature>
<accession>A0ABS3VXK3</accession>
<dbReference type="SUPFAM" id="SSF52540">
    <property type="entry name" value="P-loop containing nucleoside triphosphate hydrolases"/>
    <property type="match status" value="1"/>
</dbReference>
<proteinExistence type="predicted"/>
<feature type="region of interest" description="Disordered" evidence="1">
    <location>
        <begin position="55"/>
        <end position="94"/>
    </location>
</feature>
<evidence type="ECO:0000313" key="3">
    <source>
        <dbReference type="Proteomes" id="UP000823521"/>
    </source>
</evidence>
<dbReference type="InterPro" id="IPR027417">
    <property type="entry name" value="P-loop_NTPase"/>
</dbReference>
<dbReference type="EMBL" id="WVUH01000261">
    <property type="protein sequence ID" value="MBO4209088.1"/>
    <property type="molecule type" value="Genomic_DNA"/>
</dbReference>
<keyword evidence="3" id="KW-1185">Reference proteome</keyword>
<comment type="caution">
    <text evidence="2">The sequence shown here is derived from an EMBL/GenBank/DDBJ whole genome shotgun (WGS) entry which is preliminary data.</text>
</comment>
<dbReference type="Proteomes" id="UP000823521">
    <property type="component" value="Unassembled WGS sequence"/>
</dbReference>
<feature type="compositionally biased region" description="Low complexity" evidence="1">
    <location>
        <begin position="111"/>
        <end position="121"/>
    </location>
</feature>
<gene>
    <name evidence="2" type="ORF">GSF22_24270</name>
</gene>
<sequence length="147" mass="15830">MVVLIGPPGAGKSTYAANRWETDRVLSLDQLRLVAAGNVYAPDATADLRTILRDSSRPSRRSTTVVDATNTHAADREWLPPSSMPTTPGPKPCLPPHTLTAEGFAQVVPQTRTTTDPQTRSPRLHATAPAGLGRVGRLQRRKGSCRN</sequence>
<reference evidence="2 3" key="1">
    <citation type="submission" date="2019-12" db="EMBL/GenBank/DDBJ databases">
        <title>Whole genome sequencing of endophytic Actinobacterium Micromonospora sp. MPMI6T.</title>
        <authorList>
            <person name="Evv R."/>
            <person name="Podile A.R."/>
        </authorList>
    </citation>
    <scope>NUCLEOTIDE SEQUENCE [LARGE SCALE GENOMIC DNA]</scope>
    <source>
        <strain evidence="2 3">MPMI6</strain>
    </source>
</reference>
<organism evidence="2 3">
    <name type="scientific">Micromonospora echinofusca</name>
    <dbReference type="NCBI Taxonomy" id="47858"/>
    <lineage>
        <taxon>Bacteria</taxon>
        <taxon>Bacillati</taxon>
        <taxon>Actinomycetota</taxon>
        <taxon>Actinomycetes</taxon>
        <taxon>Micromonosporales</taxon>
        <taxon>Micromonosporaceae</taxon>
        <taxon>Micromonospora</taxon>
    </lineage>
</organism>
<feature type="region of interest" description="Disordered" evidence="1">
    <location>
        <begin position="111"/>
        <end position="147"/>
    </location>
</feature>
<feature type="compositionally biased region" description="Basic residues" evidence="1">
    <location>
        <begin position="137"/>
        <end position="147"/>
    </location>
</feature>